<organism evidence="1 2">
    <name type="scientific">Exaiptasia diaphana</name>
    <name type="common">Tropical sea anemone</name>
    <name type="synonym">Aiptasia pulchella</name>
    <dbReference type="NCBI Taxonomy" id="2652724"/>
    <lineage>
        <taxon>Eukaryota</taxon>
        <taxon>Metazoa</taxon>
        <taxon>Cnidaria</taxon>
        <taxon>Anthozoa</taxon>
        <taxon>Hexacorallia</taxon>
        <taxon>Actiniaria</taxon>
        <taxon>Aiptasiidae</taxon>
        <taxon>Exaiptasia</taxon>
    </lineage>
</organism>
<dbReference type="RefSeq" id="XP_020893030.1">
    <property type="nucleotide sequence ID" value="XM_021037371.2"/>
</dbReference>
<dbReference type="InterPro" id="IPR036412">
    <property type="entry name" value="HAD-like_sf"/>
</dbReference>
<dbReference type="EnsemblMetazoa" id="XM_021037371.2">
    <property type="protein sequence ID" value="XP_020893030.1"/>
    <property type="gene ID" value="LOC110232221"/>
</dbReference>
<evidence type="ECO:0000313" key="2">
    <source>
        <dbReference type="Proteomes" id="UP000887567"/>
    </source>
</evidence>
<evidence type="ECO:0008006" key="3">
    <source>
        <dbReference type="Google" id="ProtNLM"/>
    </source>
</evidence>
<dbReference type="SUPFAM" id="SSF56784">
    <property type="entry name" value="HAD-like"/>
    <property type="match status" value="1"/>
</dbReference>
<dbReference type="PANTHER" id="PTHR17901">
    <property type="entry name" value="MAGNESIUM-DEPENDENT PHOSPHATASE 1 MDP1"/>
    <property type="match status" value="1"/>
</dbReference>
<dbReference type="Gene3D" id="3.40.50.1000">
    <property type="entry name" value="HAD superfamily/HAD-like"/>
    <property type="match status" value="2"/>
</dbReference>
<evidence type="ECO:0000313" key="1">
    <source>
        <dbReference type="EnsemblMetazoa" id="XP_020893030.1"/>
    </source>
</evidence>
<dbReference type="AlphaFoldDB" id="A0A913WRJ9"/>
<dbReference type="GeneID" id="110232221"/>
<dbReference type="InterPro" id="IPR010036">
    <property type="entry name" value="MDP_1_eu_arc"/>
</dbReference>
<dbReference type="InterPro" id="IPR023214">
    <property type="entry name" value="HAD_sf"/>
</dbReference>
<accession>A0A913WRJ9</accession>
<protein>
    <recommendedName>
        <fullName evidence="3">Magnesium-dependent phosphatase 1</fullName>
    </recommendedName>
</protein>
<name>A0A913WRJ9_EXADI</name>
<dbReference type="OrthoDB" id="2865258at2759"/>
<dbReference type="GO" id="GO:0003993">
    <property type="term" value="F:acid phosphatase activity"/>
    <property type="evidence" value="ECO:0007669"/>
    <property type="project" value="TreeGrafter"/>
</dbReference>
<reference evidence="1" key="1">
    <citation type="submission" date="2022-11" db="UniProtKB">
        <authorList>
            <consortium name="EnsemblMetazoa"/>
        </authorList>
    </citation>
    <scope>IDENTIFICATION</scope>
</reference>
<dbReference type="PANTHER" id="PTHR17901:SF14">
    <property type="entry name" value="MAGNESIUM-DEPENDENT PHOSPHATASE 1"/>
    <property type="match status" value="1"/>
</dbReference>
<keyword evidence="2" id="KW-1185">Reference proteome</keyword>
<proteinExistence type="predicted"/>
<sequence length="132" mass="15688">MNLEYTRILPKLIVFDLDYTLWPLWVDTHVKLPIKKTKTTEPAVAYELIKIFEIEDFFHYKEIYPGCKVKHFKKFAESSNIPFKEMLFFDDEERNIWDINQLGVTCLHVPDGISMASFQDGLEIYSDKFDNK</sequence>
<dbReference type="Pfam" id="PF12689">
    <property type="entry name" value="Acid_PPase"/>
    <property type="match status" value="1"/>
</dbReference>
<dbReference type="Proteomes" id="UP000887567">
    <property type="component" value="Unplaced"/>
</dbReference>